<comment type="similarity">
    <text evidence="2 6">Belongs to the SURF1 family.</text>
</comment>
<keyword evidence="3 6" id="KW-0812">Transmembrane</keyword>
<evidence type="ECO:0000256" key="6">
    <source>
        <dbReference type="RuleBase" id="RU363076"/>
    </source>
</evidence>
<feature type="compositionally biased region" description="Low complexity" evidence="7">
    <location>
        <begin position="315"/>
        <end position="325"/>
    </location>
</feature>
<protein>
    <recommendedName>
        <fullName evidence="6">SURF1-like protein</fullName>
    </recommendedName>
</protein>
<dbReference type="EMBL" id="JAKMUV010000005">
    <property type="protein sequence ID" value="MCZ9305103.1"/>
    <property type="molecule type" value="Genomic_DNA"/>
</dbReference>
<sequence length="409" mass="42728">MTPSKRSGWRSLLTPGWIITAILVIAFTYTAFSFLAPWQLGKNKDKNAFNQRLEQSLQVDPAPITDVIPGDGGSVGVDKEWTRVALQGHFLPDKEVLLRNRPVESAHSYQSLTPFRLDGGQTVLVHRGWVAVEGDGAAPKLKRAPGGDVKVTGFIRMSEAVPSAKPSQSQGYTQVTGMSTKQISDATGEDLAADYVQLDSESVDRLNGMAGGGGDGAGGGGGDSAGAGGAGGGDSADGGDAEVLDLQALPLPHLDGGTNLSYGIQWIAFGILAPAGLGWFVYAEMRERRREREESAEVARLNAQVADGADGGSAGDAEGASAVADKSGDADKSAVADTSAGNSAGAADVKSAGSADAKSEPSKRETSPNRDNATSGKESRKRSDLTDRYGGTRSRFEERRAEKRGKERF</sequence>
<name>A0A9X3RTC3_9CORY</name>
<reference evidence="8" key="1">
    <citation type="submission" date="2022-02" db="EMBL/GenBank/DDBJ databases">
        <title>Corynebacterium sp. from urogenital microbiome.</title>
        <authorList>
            <person name="Cappelli E.A."/>
            <person name="Ribeiro T.G."/>
            <person name="Peixe L."/>
        </authorList>
    </citation>
    <scope>NUCLEOTIDE SEQUENCE</scope>
    <source>
        <strain evidence="8">C9Ua_112</strain>
    </source>
</reference>
<evidence type="ECO:0000256" key="3">
    <source>
        <dbReference type="ARBA" id="ARBA00022692"/>
    </source>
</evidence>
<dbReference type="RefSeq" id="WP_269954916.1">
    <property type="nucleotide sequence ID" value="NZ_JAKMUV010000005.1"/>
</dbReference>
<evidence type="ECO:0000313" key="9">
    <source>
        <dbReference type="Proteomes" id="UP001146505"/>
    </source>
</evidence>
<dbReference type="Proteomes" id="UP001146505">
    <property type="component" value="Unassembled WGS sequence"/>
</dbReference>
<feature type="region of interest" description="Disordered" evidence="7">
    <location>
        <begin position="206"/>
        <end position="238"/>
    </location>
</feature>
<evidence type="ECO:0000256" key="4">
    <source>
        <dbReference type="ARBA" id="ARBA00022989"/>
    </source>
</evidence>
<dbReference type="InterPro" id="IPR002994">
    <property type="entry name" value="Surf1/Shy1"/>
</dbReference>
<comment type="caution">
    <text evidence="8">The sequence shown here is derived from an EMBL/GenBank/DDBJ whole genome shotgun (WGS) entry which is preliminary data.</text>
</comment>
<proteinExistence type="inferred from homology"/>
<organism evidence="8 9">
    <name type="scientific">Corynebacterium macclintockiae</name>
    <dbReference type="NCBI Taxonomy" id="2913501"/>
    <lineage>
        <taxon>Bacteria</taxon>
        <taxon>Bacillati</taxon>
        <taxon>Actinomycetota</taxon>
        <taxon>Actinomycetes</taxon>
        <taxon>Mycobacteriales</taxon>
        <taxon>Corynebacteriaceae</taxon>
        <taxon>Corynebacterium</taxon>
    </lineage>
</organism>
<dbReference type="PANTHER" id="PTHR23427:SF2">
    <property type="entry name" value="SURFEIT LOCUS PROTEIN 1"/>
    <property type="match status" value="1"/>
</dbReference>
<dbReference type="InterPro" id="IPR045214">
    <property type="entry name" value="Surf1/Surf4"/>
</dbReference>
<dbReference type="AlphaFoldDB" id="A0A9X3RTC3"/>
<accession>A0A9X3RTC3</accession>
<feature type="transmembrane region" description="Helical" evidence="6">
    <location>
        <begin position="12"/>
        <end position="38"/>
    </location>
</feature>
<dbReference type="GO" id="GO:0005886">
    <property type="term" value="C:plasma membrane"/>
    <property type="evidence" value="ECO:0007669"/>
    <property type="project" value="UniProtKB-SubCell"/>
</dbReference>
<dbReference type="CDD" id="cd06662">
    <property type="entry name" value="SURF1"/>
    <property type="match status" value="1"/>
</dbReference>
<feature type="transmembrane region" description="Helical" evidence="6">
    <location>
        <begin position="262"/>
        <end position="282"/>
    </location>
</feature>
<dbReference type="GeneID" id="301813113"/>
<dbReference type="PANTHER" id="PTHR23427">
    <property type="entry name" value="SURFEIT LOCUS PROTEIN"/>
    <property type="match status" value="1"/>
</dbReference>
<feature type="region of interest" description="Disordered" evidence="7">
    <location>
        <begin position="302"/>
        <end position="409"/>
    </location>
</feature>
<evidence type="ECO:0000256" key="2">
    <source>
        <dbReference type="ARBA" id="ARBA00007165"/>
    </source>
</evidence>
<keyword evidence="6" id="KW-1003">Cell membrane</keyword>
<feature type="compositionally biased region" description="Basic and acidic residues" evidence="7">
    <location>
        <begin position="377"/>
        <end position="387"/>
    </location>
</feature>
<feature type="compositionally biased region" description="Basic and acidic residues" evidence="7">
    <location>
        <begin position="357"/>
        <end position="368"/>
    </location>
</feature>
<dbReference type="Pfam" id="PF02104">
    <property type="entry name" value="SURF1"/>
    <property type="match status" value="1"/>
</dbReference>
<dbReference type="PROSITE" id="PS50895">
    <property type="entry name" value="SURF1"/>
    <property type="match status" value="1"/>
</dbReference>
<comment type="subcellular location">
    <subcellularLocation>
        <location evidence="6">Cell membrane</location>
        <topology evidence="6">Multi-pass membrane protein</topology>
    </subcellularLocation>
    <subcellularLocation>
        <location evidence="1">Membrane</location>
    </subcellularLocation>
</comment>
<gene>
    <name evidence="8" type="ORF">L8U58_06090</name>
</gene>
<evidence type="ECO:0000256" key="1">
    <source>
        <dbReference type="ARBA" id="ARBA00004370"/>
    </source>
</evidence>
<feature type="compositionally biased region" description="Gly residues" evidence="7">
    <location>
        <begin position="209"/>
        <end position="236"/>
    </location>
</feature>
<keyword evidence="5 6" id="KW-0472">Membrane</keyword>
<evidence type="ECO:0000256" key="7">
    <source>
        <dbReference type="SAM" id="MobiDB-lite"/>
    </source>
</evidence>
<feature type="compositionally biased region" description="Basic and acidic residues" evidence="7">
    <location>
        <begin position="394"/>
        <end position="409"/>
    </location>
</feature>
<evidence type="ECO:0000313" key="8">
    <source>
        <dbReference type="EMBL" id="MCZ9305103.1"/>
    </source>
</evidence>
<keyword evidence="9" id="KW-1185">Reference proteome</keyword>
<evidence type="ECO:0000256" key="5">
    <source>
        <dbReference type="ARBA" id="ARBA00023136"/>
    </source>
</evidence>
<keyword evidence="4 6" id="KW-1133">Transmembrane helix</keyword>